<dbReference type="GO" id="GO:0016020">
    <property type="term" value="C:membrane"/>
    <property type="evidence" value="ECO:0007669"/>
    <property type="project" value="InterPro"/>
</dbReference>
<gene>
    <name evidence="6" type="ordered locus">Ftrac_2214</name>
</gene>
<dbReference type="InterPro" id="IPR050683">
    <property type="entry name" value="Bact_Polysacc_Export_ATP-bd"/>
</dbReference>
<dbReference type="EMBL" id="CP002349">
    <property type="protein sequence ID" value="ADR22194.1"/>
    <property type="molecule type" value="Genomic_DNA"/>
</dbReference>
<dbReference type="KEGG" id="mtt:Ftrac_2214"/>
<dbReference type="CDD" id="cd03220">
    <property type="entry name" value="ABC_KpsT_Wzt"/>
    <property type="match status" value="1"/>
</dbReference>
<dbReference type="HOGENOM" id="CLU_000604_101_4_10"/>
<dbReference type="STRING" id="643867.Ftrac_2214"/>
<proteinExistence type="inferred from homology"/>
<keyword evidence="4" id="KW-0067">ATP-binding</keyword>
<evidence type="ECO:0000256" key="1">
    <source>
        <dbReference type="ARBA" id="ARBA00005417"/>
    </source>
</evidence>
<dbReference type="InterPro" id="IPR003439">
    <property type="entry name" value="ABC_transporter-like_ATP-bd"/>
</dbReference>
<dbReference type="PANTHER" id="PTHR46743:SF2">
    <property type="entry name" value="TEICHOIC ACIDS EXPORT ATP-BINDING PROTEIN TAGH"/>
    <property type="match status" value="1"/>
</dbReference>
<dbReference type="Proteomes" id="UP000008720">
    <property type="component" value="Chromosome"/>
</dbReference>
<dbReference type="Gene3D" id="3.40.50.300">
    <property type="entry name" value="P-loop containing nucleotide triphosphate hydrolases"/>
    <property type="match status" value="1"/>
</dbReference>
<evidence type="ECO:0000256" key="3">
    <source>
        <dbReference type="ARBA" id="ARBA00022741"/>
    </source>
</evidence>
<name>E4TVU6_MARTH</name>
<dbReference type="PROSITE" id="PS00211">
    <property type="entry name" value="ABC_TRANSPORTER_1"/>
    <property type="match status" value="1"/>
</dbReference>
<evidence type="ECO:0000259" key="5">
    <source>
        <dbReference type="PROSITE" id="PS50893"/>
    </source>
</evidence>
<keyword evidence="7" id="KW-1185">Reference proteome</keyword>
<dbReference type="PANTHER" id="PTHR46743">
    <property type="entry name" value="TEICHOIC ACIDS EXPORT ATP-BINDING PROTEIN TAGH"/>
    <property type="match status" value="1"/>
</dbReference>
<keyword evidence="2" id="KW-0813">Transport</keyword>
<dbReference type="SUPFAM" id="SSF52540">
    <property type="entry name" value="P-loop containing nucleoside triphosphate hydrolases"/>
    <property type="match status" value="1"/>
</dbReference>
<dbReference type="OrthoDB" id="9785229at2"/>
<dbReference type="GO" id="GO:0140359">
    <property type="term" value="F:ABC-type transporter activity"/>
    <property type="evidence" value="ECO:0007669"/>
    <property type="project" value="InterPro"/>
</dbReference>
<dbReference type="Pfam" id="PF00005">
    <property type="entry name" value="ABC_tran"/>
    <property type="match status" value="1"/>
</dbReference>
<dbReference type="GO" id="GO:0016887">
    <property type="term" value="F:ATP hydrolysis activity"/>
    <property type="evidence" value="ECO:0007669"/>
    <property type="project" value="InterPro"/>
</dbReference>
<protein>
    <submittedName>
        <fullName evidence="6">ABC transporter related protein</fullName>
    </submittedName>
</protein>
<dbReference type="InterPro" id="IPR027417">
    <property type="entry name" value="P-loop_NTPase"/>
</dbReference>
<evidence type="ECO:0000256" key="4">
    <source>
        <dbReference type="ARBA" id="ARBA00022840"/>
    </source>
</evidence>
<dbReference type="InterPro" id="IPR017871">
    <property type="entry name" value="ABC_transporter-like_CS"/>
</dbReference>
<dbReference type="PROSITE" id="PS50893">
    <property type="entry name" value="ABC_TRANSPORTER_2"/>
    <property type="match status" value="1"/>
</dbReference>
<evidence type="ECO:0000313" key="6">
    <source>
        <dbReference type="EMBL" id="ADR22194.1"/>
    </source>
</evidence>
<accession>E4TVU6</accession>
<organism evidence="6 7">
    <name type="scientific">Marivirga tractuosa (strain ATCC 23168 / DSM 4126 / NBRC 15989 / NCIMB 1408 / VKM B-1430 / H-43)</name>
    <name type="common">Microscilla tractuosa</name>
    <name type="synonym">Flexibacter tractuosus</name>
    <dbReference type="NCBI Taxonomy" id="643867"/>
    <lineage>
        <taxon>Bacteria</taxon>
        <taxon>Pseudomonadati</taxon>
        <taxon>Bacteroidota</taxon>
        <taxon>Cytophagia</taxon>
        <taxon>Cytophagales</taxon>
        <taxon>Marivirgaceae</taxon>
        <taxon>Marivirga</taxon>
    </lineage>
</organism>
<sequence length="405" mass="45433">MTDTAISVQGLGKQYIIGHKKEGDFRHAIGNKLRNIFKPDASEKEVFWALKDIDFEIKKGEAVGIIGRNGAGKSTLLKILSRITDPSTGRFEINGRVSSLLEVGTGFHPELSGRENIYLNGTILGMKRAEIRQKFDEIVDFSGVEKFLDTPVKHYSSGMKVRLAFSVAAHLEPEILIVDEVLAVGDAEFQKKCLGKMDQVTKTDGRTIVFVSHNMGAVQNLCSRGVYLKDGLMEFKGGIEATLENYMFSVNNQIKSSEWINDKESDSVIHLKRCKIKLIGKQPNLILEINTEIASNKKHNKLFVAYDITSASGTPIFQSIPIQTPFIEYNLSLQIVTSKIELPKLIPGLYSVSVWFGEHFSRGVLWEKEIVNFEIENSPELNRTYPHNHKNGFLIEKSDVTITQK</sequence>
<evidence type="ECO:0000256" key="2">
    <source>
        <dbReference type="ARBA" id="ARBA00022448"/>
    </source>
</evidence>
<dbReference type="InterPro" id="IPR015860">
    <property type="entry name" value="ABC_transpr_TagH-like"/>
</dbReference>
<dbReference type="SMART" id="SM00382">
    <property type="entry name" value="AAA"/>
    <property type="match status" value="1"/>
</dbReference>
<reference evidence="6 7" key="1">
    <citation type="journal article" date="2011" name="Stand. Genomic Sci.">
        <title>Complete genome sequence of Marivirga tractuosa type strain (H-43).</title>
        <authorList>
            <person name="Pagani I."/>
            <person name="Chertkov O."/>
            <person name="Lapidus A."/>
            <person name="Lucas S."/>
            <person name="Del Rio T.G."/>
            <person name="Tice H."/>
            <person name="Copeland A."/>
            <person name="Cheng J.F."/>
            <person name="Nolan M."/>
            <person name="Saunders E."/>
            <person name="Pitluck S."/>
            <person name="Held B."/>
            <person name="Goodwin L."/>
            <person name="Liolios K."/>
            <person name="Ovchinikova G."/>
            <person name="Ivanova N."/>
            <person name="Mavromatis K."/>
            <person name="Pati A."/>
            <person name="Chen A."/>
            <person name="Palaniappan K."/>
            <person name="Land M."/>
            <person name="Hauser L."/>
            <person name="Jeffries C.D."/>
            <person name="Detter J.C."/>
            <person name="Han C."/>
            <person name="Tapia R."/>
            <person name="Ngatchou-Djao O.D."/>
            <person name="Rohde M."/>
            <person name="Goker M."/>
            <person name="Spring S."/>
            <person name="Sikorski J."/>
            <person name="Woyke T."/>
            <person name="Bristow J."/>
            <person name="Eisen J.A."/>
            <person name="Markowitz V."/>
            <person name="Hugenholtz P."/>
            <person name="Klenk H.P."/>
            <person name="Kyrpides N.C."/>
        </authorList>
    </citation>
    <scope>NUCLEOTIDE SEQUENCE [LARGE SCALE GENOMIC DNA]</scope>
    <source>
        <strain evidence="7">ATCC 23168 / DSM 4126 / NBRC 15989 / NCIMB 1408 / VKM B-1430 / H-43</strain>
    </source>
</reference>
<evidence type="ECO:0000313" key="7">
    <source>
        <dbReference type="Proteomes" id="UP000008720"/>
    </source>
</evidence>
<dbReference type="AlphaFoldDB" id="E4TVU6"/>
<dbReference type="InterPro" id="IPR003593">
    <property type="entry name" value="AAA+_ATPase"/>
</dbReference>
<keyword evidence="3" id="KW-0547">Nucleotide-binding</keyword>
<dbReference type="GO" id="GO:0005524">
    <property type="term" value="F:ATP binding"/>
    <property type="evidence" value="ECO:0007669"/>
    <property type="project" value="UniProtKB-KW"/>
</dbReference>
<feature type="domain" description="ABC transporter" evidence="5">
    <location>
        <begin position="31"/>
        <end position="255"/>
    </location>
</feature>
<dbReference type="RefSeq" id="WP_013454337.1">
    <property type="nucleotide sequence ID" value="NC_014759.1"/>
</dbReference>
<comment type="similarity">
    <text evidence="1">Belongs to the ABC transporter superfamily.</text>
</comment>
<dbReference type="eggNOG" id="COG1134">
    <property type="taxonomic scope" value="Bacteria"/>
</dbReference>